<accession>A0A8S3YZG4</accession>
<dbReference type="Pfam" id="PF13469">
    <property type="entry name" value="Sulfotransfer_3"/>
    <property type="match status" value="1"/>
</dbReference>
<evidence type="ECO:0000313" key="2">
    <source>
        <dbReference type="Proteomes" id="UP000678393"/>
    </source>
</evidence>
<dbReference type="InterPro" id="IPR051135">
    <property type="entry name" value="Gal/GlcNAc/GalNAc_ST"/>
</dbReference>
<dbReference type="Proteomes" id="UP000678393">
    <property type="component" value="Unassembled WGS sequence"/>
</dbReference>
<sequence>LSYGTFVERLASNVQRATKHPVLLVTYGRSGSTFTSALINHHKDVFFIFEPLVPLNLTSTNYQKQNESTAIIRAFIECDFSLELSIFLDNFQFHYLQDTSEFYDCLLSKRSGIQHVSCYIKFLKDCQSHNTILVKTIRFRVSWAETFLKENPQFKLLYLIRDPRATLFSQAQLFNEFLWPSGIINASKTYCAILDDDLKEIVRLANLYPGRVKGIRYENGATDPFTYTKDIYKFLGLGYDDQVASFIENITTASADAPDVEGAYSVIRQNSTQAMNKWRNKSDFESIRIIDSICGFMYSKLGYKFVESHSDLRSSRDLFGSPELIIFQ</sequence>
<dbReference type="GO" id="GO:0006790">
    <property type="term" value="P:sulfur compound metabolic process"/>
    <property type="evidence" value="ECO:0007669"/>
    <property type="project" value="TreeGrafter"/>
</dbReference>
<evidence type="ECO:0008006" key="3">
    <source>
        <dbReference type="Google" id="ProtNLM"/>
    </source>
</evidence>
<organism evidence="1 2">
    <name type="scientific">Candidula unifasciata</name>
    <dbReference type="NCBI Taxonomy" id="100452"/>
    <lineage>
        <taxon>Eukaryota</taxon>
        <taxon>Metazoa</taxon>
        <taxon>Spiralia</taxon>
        <taxon>Lophotrochozoa</taxon>
        <taxon>Mollusca</taxon>
        <taxon>Gastropoda</taxon>
        <taxon>Heterobranchia</taxon>
        <taxon>Euthyneura</taxon>
        <taxon>Panpulmonata</taxon>
        <taxon>Eupulmonata</taxon>
        <taxon>Stylommatophora</taxon>
        <taxon>Helicina</taxon>
        <taxon>Helicoidea</taxon>
        <taxon>Geomitridae</taxon>
        <taxon>Candidula</taxon>
    </lineage>
</organism>
<proteinExistence type="predicted"/>
<dbReference type="GO" id="GO:0006044">
    <property type="term" value="P:N-acetylglucosamine metabolic process"/>
    <property type="evidence" value="ECO:0007669"/>
    <property type="project" value="TreeGrafter"/>
</dbReference>
<dbReference type="EMBL" id="CAJHNH020001280">
    <property type="protein sequence ID" value="CAG5122404.1"/>
    <property type="molecule type" value="Genomic_DNA"/>
</dbReference>
<feature type="non-terminal residue" evidence="1">
    <location>
        <position position="328"/>
    </location>
</feature>
<evidence type="ECO:0000313" key="1">
    <source>
        <dbReference type="EMBL" id="CAG5122404.1"/>
    </source>
</evidence>
<dbReference type="GO" id="GO:0001517">
    <property type="term" value="F:N-acetylglucosamine 6-O-sulfotransferase activity"/>
    <property type="evidence" value="ECO:0007669"/>
    <property type="project" value="TreeGrafter"/>
</dbReference>
<keyword evidence="2" id="KW-1185">Reference proteome</keyword>
<dbReference type="InterPro" id="IPR027417">
    <property type="entry name" value="P-loop_NTPase"/>
</dbReference>
<dbReference type="SUPFAM" id="SSF52540">
    <property type="entry name" value="P-loop containing nucleoside triphosphate hydrolases"/>
    <property type="match status" value="1"/>
</dbReference>
<protein>
    <recommendedName>
        <fullName evidence="3">Sulfotransferase</fullName>
    </recommendedName>
</protein>
<comment type="caution">
    <text evidence="1">The sequence shown here is derived from an EMBL/GenBank/DDBJ whole genome shotgun (WGS) entry which is preliminary data.</text>
</comment>
<dbReference type="AlphaFoldDB" id="A0A8S3YZG4"/>
<name>A0A8S3YZG4_9EUPU</name>
<dbReference type="PANTHER" id="PTHR10704:SF44">
    <property type="entry name" value="LD35051P-RELATED"/>
    <property type="match status" value="1"/>
</dbReference>
<dbReference type="OrthoDB" id="6410525at2759"/>
<reference evidence="1" key="1">
    <citation type="submission" date="2021-04" db="EMBL/GenBank/DDBJ databases">
        <authorList>
            <consortium name="Molecular Ecology Group"/>
        </authorList>
    </citation>
    <scope>NUCLEOTIDE SEQUENCE</scope>
</reference>
<dbReference type="PANTHER" id="PTHR10704">
    <property type="entry name" value="CARBOHYDRATE SULFOTRANSFERASE"/>
    <property type="match status" value="1"/>
</dbReference>
<gene>
    <name evidence="1" type="ORF">CUNI_LOCUS7962</name>
</gene>
<dbReference type="Gene3D" id="3.40.50.300">
    <property type="entry name" value="P-loop containing nucleotide triphosphate hydrolases"/>
    <property type="match status" value="1"/>
</dbReference>